<name>A0A1F8H6Q2_9BACT</name>
<sequence>MKVGNMLLVLALLAMSVMAFAGCPYDGRTCSNHEGSYYDCFISETVWTTGIGYNYSVGNFGGGHTLELNFNRLEEDYIRLHDCSWKNLGESGGSHFGFTYTVFNVRSAVEIGQFKQGDTGVTSKIMPKREGEFVIGLGISPFNSTTHSFWNIGFMAGSGPGTTTEWNCVRVDCPKGEQGYCSAYAQKHIPSTLSMWALGWDPKLNVTLVKMLP</sequence>
<dbReference type="AlphaFoldDB" id="A0A1F8H6Q2"/>
<dbReference type="Proteomes" id="UP000177609">
    <property type="component" value="Unassembled WGS sequence"/>
</dbReference>
<dbReference type="PROSITE" id="PS51257">
    <property type="entry name" value="PROKAR_LIPOPROTEIN"/>
    <property type="match status" value="1"/>
</dbReference>
<proteinExistence type="predicted"/>
<organism evidence="2 3">
    <name type="scientific">Candidatus Yanofskybacteria bacterium RIFCSPLOWO2_02_FULL_45_18</name>
    <dbReference type="NCBI Taxonomy" id="1802707"/>
    <lineage>
        <taxon>Bacteria</taxon>
        <taxon>Candidatus Yanofskyibacteriota</taxon>
    </lineage>
</organism>
<evidence type="ECO:0000313" key="2">
    <source>
        <dbReference type="EMBL" id="OGN32589.1"/>
    </source>
</evidence>
<dbReference type="EMBL" id="MGKV01000002">
    <property type="protein sequence ID" value="OGN32589.1"/>
    <property type="molecule type" value="Genomic_DNA"/>
</dbReference>
<evidence type="ECO:0000256" key="1">
    <source>
        <dbReference type="SAM" id="SignalP"/>
    </source>
</evidence>
<gene>
    <name evidence="2" type="ORF">A3J01_00995</name>
</gene>
<evidence type="ECO:0000313" key="3">
    <source>
        <dbReference type="Proteomes" id="UP000177609"/>
    </source>
</evidence>
<feature type="chain" id="PRO_5009535771" evidence="1">
    <location>
        <begin position="22"/>
        <end position="213"/>
    </location>
</feature>
<comment type="caution">
    <text evidence="2">The sequence shown here is derived from an EMBL/GenBank/DDBJ whole genome shotgun (WGS) entry which is preliminary data.</text>
</comment>
<reference evidence="2 3" key="1">
    <citation type="journal article" date="2016" name="Nat. Commun.">
        <title>Thousands of microbial genomes shed light on interconnected biogeochemical processes in an aquifer system.</title>
        <authorList>
            <person name="Anantharaman K."/>
            <person name="Brown C.T."/>
            <person name="Hug L.A."/>
            <person name="Sharon I."/>
            <person name="Castelle C.J."/>
            <person name="Probst A.J."/>
            <person name="Thomas B.C."/>
            <person name="Singh A."/>
            <person name="Wilkins M.J."/>
            <person name="Karaoz U."/>
            <person name="Brodie E.L."/>
            <person name="Williams K.H."/>
            <person name="Hubbard S.S."/>
            <person name="Banfield J.F."/>
        </authorList>
    </citation>
    <scope>NUCLEOTIDE SEQUENCE [LARGE SCALE GENOMIC DNA]</scope>
</reference>
<accession>A0A1F8H6Q2</accession>
<keyword evidence="1" id="KW-0732">Signal</keyword>
<feature type="signal peptide" evidence="1">
    <location>
        <begin position="1"/>
        <end position="21"/>
    </location>
</feature>
<protein>
    <submittedName>
        <fullName evidence="2">Uncharacterized protein</fullName>
    </submittedName>
</protein>